<dbReference type="GO" id="GO:0047617">
    <property type="term" value="F:fatty acyl-CoA hydrolase activity"/>
    <property type="evidence" value="ECO:0000318"/>
    <property type="project" value="GO_Central"/>
</dbReference>
<comment type="similarity">
    <text evidence="1">Belongs to the C/M/P thioester hydrolase family.</text>
</comment>
<keyword evidence="6" id="KW-1185">Reference proteome</keyword>
<evidence type="ECO:0000313" key="5">
    <source>
        <dbReference type="EnsemblMetazoa" id="PPA40887.1"/>
    </source>
</evidence>
<keyword evidence="2" id="KW-0378">Hydrolase</keyword>
<dbReference type="InterPro" id="IPR029069">
    <property type="entry name" value="HotDog_dom_sf"/>
</dbReference>
<dbReference type="Pfam" id="PF13622">
    <property type="entry name" value="4HBT_3"/>
    <property type="match status" value="1"/>
</dbReference>
<feature type="domain" description="Acyl-CoA thioesterase-like C-terminal" evidence="4">
    <location>
        <begin position="133"/>
        <end position="256"/>
    </location>
</feature>
<evidence type="ECO:0000256" key="1">
    <source>
        <dbReference type="ARBA" id="ARBA00006538"/>
    </source>
</evidence>
<dbReference type="GO" id="GO:0005782">
    <property type="term" value="C:peroxisomal matrix"/>
    <property type="evidence" value="ECO:0000318"/>
    <property type="project" value="GO_Central"/>
</dbReference>
<dbReference type="InterPro" id="IPR003703">
    <property type="entry name" value="Acyl_CoA_thio"/>
</dbReference>
<dbReference type="Proteomes" id="UP000005239">
    <property type="component" value="Unassembled WGS sequence"/>
</dbReference>
<accession>A0A8R1UWZ5</accession>
<dbReference type="InterPro" id="IPR042171">
    <property type="entry name" value="Acyl-CoA_hotdog"/>
</dbReference>
<accession>A0A2A6CJC7</accession>
<dbReference type="GO" id="GO:0009062">
    <property type="term" value="P:fatty acid catabolic process"/>
    <property type="evidence" value="ECO:0000318"/>
    <property type="project" value="GO_Central"/>
</dbReference>
<evidence type="ECO:0000259" key="4">
    <source>
        <dbReference type="Pfam" id="PF20789"/>
    </source>
</evidence>
<dbReference type="AlphaFoldDB" id="A0A2A6CJC7"/>
<reference evidence="6" key="1">
    <citation type="journal article" date="2008" name="Nat. Genet.">
        <title>The Pristionchus pacificus genome provides a unique perspective on nematode lifestyle and parasitism.</title>
        <authorList>
            <person name="Dieterich C."/>
            <person name="Clifton S.W."/>
            <person name="Schuster L.N."/>
            <person name="Chinwalla A."/>
            <person name="Delehaunty K."/>
            <person name="Dinkelacker I."/>
            <person name="Fulton L."/>
            <person name="Fulton R."/>
            <person name="Godfrey J."/>
            <person name="Minx P."/>
            <person name="Mitreva M."/>
            <person name="Roeseler W."/>
            <person name="Tian H."/>
            <person name="Witte H."/>
            <person name="Yang S.P."/>
            <person name="Wilson R.K."/>
            <person name="Sommer R.J."/>
        </authorList>
    </citation>
    <scope>NUCLEOTIDE SEQUENCE [LARGE SCALE GENOMIC DNA]</scope>
    <source>
        <strain evidence="6">PS312</strain>
    </source>
</reference>
<dbReference type="Pfam" id="PF20789">
    <property type="entry name" value="4HBT_3C"/>
    <property type="match status" value="1"/>
</dbReference>
<evidence type="ECO:0000313" key="6">
    <source>
        <dbReference type="Proteomes" id="UP000005239"/>
    </source>
</evidence>
<sequence>PFHRTLVIRLLWSVAYGGILIAQAVEALNALNPGHTPHTINYKFVARAKTEDPLLFRVRALADGNIASVFVYQNEILVGICHVRYDTKKELLDSSLIRCPIYGPPNEYPTMEDAAHSRPRHVQELMLAASKYPIEGRPIESPLFPLSKHTRYSIWMRIKPQFRDEIKPSDGLSVALFMSDYGIQRVAIETFMKNGIRVITFSLHHSVWVHEQSIDPLGWYFFVSECAVLSHGRFRIEMHLFDELRKCVMTVVQEALFQRVQTRSSKI</sequence>
<gene>
    <name evidence="5" type="primary">WBGene00279256</name>
</gene>
<evidence type="ECO:0000259" key="3">
    <source>
        <dbReference type="Pfam" id="PF13622"/>
    </source>
</evidence>
<dbReference type="InterPro" id="IPR049450">
    <property type="entry name" value="ACOT8-like_C"/>
</dbReference>
<dbReference type="PANTHER" id="PTHR11066:SF48">
    <property type="entry name" value="ACYL-COA THIOESTERASE II"/>
    <property type="match status" value="1"/>
</dbReference>
<dbReference type="GO" id="GO:0006637">
    <property type="term" value="P:acyl-CoA metabolic process"/>
    <property type="evidence" value="ECO:0000318"/>
    <property type="project" value="GO_Central"/>
</dbReference>
<dbReference type="InterPro" id="IPR049449">
    <property type="entry name" value="TesB_ACOT8-like_N"/>
</dbReference>
<protein>
    <submittedName>
        <fullName evidence="5">Uncharacterized protein</fullName>
    </submittedName>
</protein>
<evidence type="ECO:0000256" key="2">
    <source>
        <dbReference type="ARBA" id="ARBA00022801"/>
    </source>
</evidence>
<dbReference type="SUPFAM" id="SSF54637">
    <property type="entry name" value="Thioesterase/thiol ester dehydrase-isomerase"/>
    <property type="match status" value="2"/>
</dbReference>
<proteinExistence type="inferred from homology"/>
<name>A0A2A6CJC7_PRIPA</name>
<feature type="domain" description="Acyl-CoA thioesterase-like N-terminal HotDog" evidence="3">
    <location>
        <begin position="14"/>
        <end position="69"/>
    </location>
</feature>
<reference evidence="5" key="2">
    <citation type="submission" date="2022-06" db="UniProtKB">
        <authorList>
            <consortium name="EnsemblMetazoa"/>
        </authorList>
    </citation>
    <scope>IDENTIFICATION</scope>
    <source>
        <strain evidence="5">PS312</strain>
    </source>
</reference>
<dbReference type="PANTHER" id="PTHR11066">
    <property type="entry name" value="ACYL-COA THIOESTERASE"/>
    <property type="match status" value="1"/>
</dbReference>
<dbReference type="OrthoDB" id="5796505at2759"/>
<organism evidence="5 6">
    <name type="scientific">Pristionchus pacificus</name>
    <name type="common">Parasitic nematode worm</name>
    <dbReference type="NCBI Taxonomy" id="54126"/>
    <lineage>
        <taxon>Eukaryota</taxon>
        <taxon>Metazoa</taxon>
        <taxon>Ecdysozoa</taxon>
        <taxon>Nematoda</taxon>
        <taxon>Chromadorea</taxon>
        <taxon>Rhabditida</taxon>
        <taxon>Rhabditina</taxon>
        <taxon>Diplogasteromorpha</taxon>
        <taxon>Diplogasteroidea</taxon>
        <taxon>Neodiplogasteridae</taxon>
        <taxon>Pristionchus</taxon>
    </lineage>
</organism>
<dbReference type="EnsemblMetazoa" id="PPA40887.1">
    <property type="protein sequence ID" value="PPA40887.1"/>
    <property type="gene ID" value="WBGene00279256"/>
</dbReference>
<dbReference type="Gene3D" id="2.40.160.210">
    <property type="entry name" value="Acyl-CoA thioesterase, double hotdog domain"/>
    <property type="match status" value="1"/>
</dbReference>